<name>A0A1Q5ZZU8_9SPHI</name>
<reference evidence="2 3" key="1">
    <citation type="submission" date="2016-11" db="EMBL/GenBank/DDBJ databases">
        <title>Whole Genome Sequencing of Mucilaginibacter polytrichastri RG4-7(T) isolated from the moss sample.</title>
        <authorList>
            <person name="Li Y."/>
        </authorList>
    </citation>
    <scope>NUCLEOTIDE SEQUENCE [LARGE SCALE GENOMIC DNA]</scope>
    <source>
        <strain evidence="2 3">RG4-7</strain>
    </source>
</reference>
<protein>
    <submittedName>
        <fullName evidence="2">Uncharacterized protein</fullName>
    </submittedName>
</protein>
<evidence type="ECO:0000256" key="1">
    <source>
        <dbReference type="SAM" id="Phobius"/>
    </source>
</evidence>
<dbReference type="STRING" id="1302689.RG47T_2740"/>
<proteinExistence type="predicted"/>
<keyword evidence="1" id="KW-0472">Membrane</keyword>
<evidence type="ECO:0000313" key="2">
    <source>
        <dbReference type="EMBL" id="OKS87281.1"/>
    </source>
</evidence>
<feature type="transmembrane region" description="Helical" evidence="1">
    <location>
        <begin position="6"/>
        <end position="31"/>
    </location>
</feature>
<organism evidence="2 3">
    <name type="scientific">Mucilaginibacter polytrichastri</name>
    <dbReference type="NCBI Taxonomy" id="1302689"/>
    <lineage>
        <taxon>Bacteria</taxon>
        <taxon>Pseudomonadati</taxon>
        <taxon>Bacteroidota</taxon>
        <taxon>Sphingobacteriia</taxon>
        <taxon>Sphingobacteriales</taxon>
        <taxon>Sphingobacteriaceae</taxon>
        <taxon>Mucilaginibacter</taxon>
    </lineage>
</organism>
<comment type="caution">
    <text evidence="2">The sequence shown here is derived from an EMBL/GenBank/DDBJ whole genome shotgun (WGS) entry which is preliminary data.</text>
</comment>
<dbReference type="Proteomes" id="UP000186720">
    <property type="component" value="Unassembled WGS sequence"/>
</dbReference>
<accession>A0A1Q5ZZU8</accession>
<dbReference type="EMBL" id="MPPL01000001">
    <property type="protein sequence ID" value="OKS87281.1"/>
    <property type="molecule type" value="Genomic_DNA"/>
</dbReference>
<evidence type="ECO:0000313" key="3">
    <source>
        <dbReference type="Proteomes" id="UP000186720"/>
    </source>
</evidence>
<keyword evidence="1" id="KW-1133">Transmembrane helix</keyword>
<dbReference type="AlphaFoldDB" id="A0A1Q5ZZU8"/>
<keyword evidence="3" id="KW-1185">Reference proteome</keyword>
<gene>
    <name evidence="2" type="ORF">RG47T_2740</name>
</gene>
<keyword evidence="1" id="KW-0812">Transmembrane</keyword>
<sequence length="111" mass="12471">MQASSILEVVIAMVIIVFVIGIALMILSNVLRLSLSVKQVKANAILQQELIKTNQTGNVSDEILHINEWRMEKIFKSSNLGGSLLEADFTLYDQNNTRITELKSMIIHETK</sequence>